<dbReference type="GeneID" id="77933533"/>
<dbReference type="RefSeq" id="YP_010657614.1">
    <property type="nucleotide sequence ID" value="NC_070848.1"/>
</dbReference>
<keyword evidence="3" id="KW-1185">Reference proteome</keyword>
<dbReference type="Pfam" id="PF14216">
    <property type="entry name" value="DUF4326"/>
    <property type="match status" value="1"/>
</dbReference>
<dbReference type="EMBL" id="MZ447858">
    <property type="protein sequence ID" value="UAW01179.1"/>
    <property type="molecule type" value="Genomic_DNA"/>
</dbReference>
<name>A0AAE8XGZ5_9CAUD</name>
<dbReference type="Proteomes" id="UP000828026">
    <property type="component" value="Segment"/>
</dbReference>
<sequence length="259" mass="29598">MAVLYPEPTNQPVSSKPQITIGVKWKNVDGALNVYCGRGSVFGNPFPITDSATRDEVCDKYEDYFHQEANSEGSELNKGMHKLLEYYQQGNNINLQCYCEGKRCHTETIKRSLERVSSTVKTEPTQQKVIIAGGRDFFNTDYMRDCLLQLVEEGWLSTNPIILCGMAKGTDLTAYDLCKYEFELEVWEYPADWHDMSEPCVRRTNRYGEYNALAGIKRNDQMAADANMLIAFWDGKSTGTKNMIETMQGRGFPVKIFYY</sequence>
<dbReference type="InterPro" id="IPR025475">
    <property type="entry name" value="DUF4326"/>
</dbReference>
<reference evidence="2 3" key="1">
    <citation type="submission" date="2021-06" db="EMBL/GenBank/DDBJ databases">
        <authorList>
            <person name="Chen R."/>
            <person name="Qin H."/>
            <person name="He S."/>
            <person name="Han P."/>
            <person name="Xu F."/>
            <person name="Sun H."/>
            <person name="Fan H."/>
            <person name="Tong Y."/>
        </authorList>
    </citation>
    <scope>NUCLEOTIDE SEQUENCE [LARGE SCALE GENOMIC DNA]</scope>
</reference>
<evidence type="ECO:0000313" key="3">
    <source>
        <dbReference type="Proteomes" id="UP000828026"/>
    </source>
</evidence>
<accession>A0AAE8XGZ5</accession>
<dbReference type="KEGG" id="vg:77933533"/>
<evidence type="ECO:0000259" key="1">
    <source>
        <dbReference type="Pfam" id="PF14216"/>
    </source>
</evidence>
<dbReference type="SUPFAM" id="SSF102405">
    <property type="entry name" value="MCP/YpsA-like"/>
    <property type="match status" value="1"/>
</dbReference>
<feature type="domain" description="DUF4326" evidence="1">
    <location>
        <begin position="29"/>
        <end position="110"/>
    </location>
</feature>
<evidence type="ECO:0000313" key="2">
    <source>
        <dbReference type="EMBL" id="UAW01179.1"/>
    </source>
</evidence>
<proteinExistence type="predicted"/>
<organism evidence="2 3">
    <name type="scientific">Vibrio phage BUCT194</name>
    <dbReference type="NCBI Taxonomy" id="2859072"/>
    <lineage>
        <taxon>Viruses</taxon>
        <taxon>Duplodnaviria</taxon>
        <taxon>Heunggongvirae</taxon>
        <taxon>Uroviricota</taxon>
        <taxon>Caudoviricetes</taxon>
        <taxon>Schitoviridae</taxon>
        <taxon>Varunavirus</taxon>
        <taxon>Varunavirus BUCT194</taxon>
    </lineage>
</organism>
<protein>
    <recommendedName>
        <fullName evidence="1">DUF4326 domain-containing protein</fullName>
    </recommendedName>
</protein>